<keyword evidence="3" id="KW-1185">Reference proteome</keyword>
<gene>
    <name evidence="2" type="ORF">HYPSUDRAFT_208629</name>
</gene>
<feature type="compositionally biased region" description="Pro residues" evidence="1">
    <location>
        <begin position="33"/>
        <end position="43"/>
    </location>
</feature>
<feature type="region of interest" description="Disordered" evidence="1">
    <location>
        <begin position="1"/>
        <end position="57"/>
    </location>
</feature>
<feature type="region of interest" description="Disordered" evidence="1">
    <location>
        <begin position="331"/>
        <end position="415"/>
    </location>
</feature>
<dbReference type="AlphaFoldDB" id="A0A0D2ND73"/>
<feature type="compositionally biased region" description="Low complexity" evidence="1">
    <location>
        <begin position="365"/>
        <end position="386"/>
    </location>
</feature>
<dbReference type="Proteomes" id="UP000054270">
    <property type="component" value="Unassembled WGS sequence"/>
</dbReference>
<feature type="region of interest" description="Disordered" evidence="1">
    <location>
        <begin position="71"/>
        <end position="122"/>
    </location>
</feature>
<feature type="compositionally biased region" description="Low complexity" evidence="1">
    <location>
        <begin position="1"/>
        <end position="11"/>
    </location>
</feature>
<evidence type="ECO:0000313" key="3">
    <source>
        <dbReference type="Proteomes" id="UP000054270"/>
    </source>
</evidence>
<sequence length="531" mass="56096">MQRAASSASTAPPSPPTAAPDDDDDASARSKPLSPPPSQPPYHPACSAHGPPPSSPRRPFCLRPPPCMCTAATAPRPGPRRAPSPSCATRHAAATHPQPFARAPLSPLHRARRPLQRDARGAHGTRETLWYALLSPPSLHPLLRPLMRRMLQVRARHPLPLHIRSALVSIVHDGPISAALRAVPHARDPPPRLRASGSSSRAPTPKHPMDATPHLHAWRFLSASRDGPLRDSAIPVPRRTSTSHAALWYDLPSSFPRFDAGARIGAVSGAVPHAHDLHGGGDGTHPRVRGDLRVAARIPTQRAVRVGGAAFACAGRLRRCTEPPRRARAVCGGGGGRGRAAPHSAGRPPTPGLQRSLLSASSRVTSPSAQAAKAHAGATLTAAASAERNGHTPRSRVAVGAPNTRTRHGIGAPPPSLLPCTSASWSASASIAGRASCNARLAHDPVSILARGIGAFVPSYYLGIFDRGHLNPFAVVSSELVQRRFVARICTDEIEYVRVVADDLWTLLGHSPAVHPDVDYMLGTLGFESIL</sequence>
<protein>
    <submittedName>
        <fullName evidence="2">Uncharacterized protein</fullName>
    </submittedName>
</protein>
<dbReference type="EMBL" id="KN817675">
    <property type="protein sequence ID" value="KJA14551.1"/>
    <property type="molecule type" value="Genomic_DNA"/>
</dbReference>
<evidence type="ECO:0000313" key="2">
    <source>
        <dbReference type="EMBL" id="KJA14551.1"/>
    </source>
</evidence>
<accession>A0A0D2ND73</accession>
<feature type="region of interest" description="Disordered" evidence="1">
    <location>
        <begin position="183"/>
        <end position="211"/>
    </location>
</feature>
<organism evidence="2 3">
    <name type="scientific">Hypholoma sublateritium (strain FD-334 SS-4)</name>
    <dbReference type="NCBI Taxonomy" id="945553"/>
    <lineage>
        <taxon>Eukaryota</taxon>
        <taxon>Fungi</taxon>
        <taxon>Dikarya</taxon>
        <taxon>Basidiomycota</taxon>
        <taxon>Agaricomycotina</taxon>
        <taxon>Agaricomycetes</taxon>
        <taxon>Agaricomycetidae</taxon>
        <taxon>Agaricales</taxon>
        <taxon>Agaricineae</taxon>
        <taxon>Strophariaceae</taxon>
        <taxon>Hypholoma</taxon>
    </lineage>
</organism>
<evidence type="ECO:0000256" key="1">
    <source>
        <dbReference type="SAM" id="MobiDB-lite"/>
    </source>
</evidence>
<reference evidence="3" key="1">
    <citation type="submission" date="2014-04" db="EMBL/GenBank/DDBJ databases">
        <title>Evolutionary Origins and Diversification of the Mycorrhizal Mutualists.</title>
        <authorList>
            <consortium name="DOE Joint Genome Institute"/>
            <consortium name="Mycorrhizal Genomics Consortium"/>
            <person name="Kohler A."/>
            <person name="Kuo A."/>
            <person name="Nagy L.G."/>
            <person name="Floudas D."/>
            <person name="Copeland A."/>
            <person name="Barry K.W."/>
            <person name="Cichocki N."/>
            <person name="Veneault-Fourrey C."/>
            <person name="LaButti K."/>
            <person name="Lindquist E.A."/>
            <person name="Lipzen A."/>
            <person name="Lundell T."/>
            <person name="Morin E."/>
            <person name="Murat C."/>
            <person name="Riley R."/>
            <person name="Ohm R."/>
            <person name="Sun H."/>
            <person name="Tunlid A."/>
            <person name="Henrissat B."/>
            <person name="Grigoriev I.V."/>
            <person name="Hibbett D.S."/>
            <person name="Martin F."/>
        </authorList>
    </citation>
    <scope>NUCLEOTIDE SEQUENCE [LARGE SCALE GENOMIC DNA]</scope>
    <source>
        <strain evidence="3">FD-334 SS-4</strain>
    </source>
</reference>
<name>A0A0D2ND73_HYPSF</name>
<proteinExistence type="predicted"/>